<sequence>LRAARLDGADLSAALFVTQSQLEAARGDHRTMVPAFLRRPLHWSTVPSTSASRAGAGRSSNRLAGRGLPHQPAGNGRPSS</sequence>
<accession>A0ABT5TT03</accession>
<keyword evidence="3" id="KW-1185">Reference proteome</keyword>
<reference evidence="2" key="1">
    <citation type="submission" date="2023-02" db="EMBL/GenBank/DDBJ databases">
        <title>Georgenia sp.10Sc9-8, isolated from a soil sample collected from the Taklamakan desert.</title>
        <authorList>
            <person name="Liu S."/>
        </authorList>
    </citation>
    <scope>NUCLEOTIDE SEQUENCE</scope>
    <source>
        <strain evidence="2">10Sc9-8</strain>
    </source>
</reference>
<dbReference type="EMBL" id="JARACI010000328">
    <property type="protein sequence ID" value="MDD9205187.1"/>
    <property type="molecule type" value="Genomic_DNA"/>
</dbReference>
<evidence type="ECO:0000256" key="1">
    <source>
        <dbReference type="SAM" id="MobiDB-lite"/>
    </source>
</evidence>
<feature type="region of interest" description="Disordered" evidence="1">
    <location>
        <begin position="41"/>
        <end position="80"/>
    </location>
</feature>
<proteinExistence type="predicted"/>
<name>A0ABT5TT03_9MICO</name>
<evidence type="ECO:0000313" key="2">
    <source>
        <dbReference type="EMBL" id="MDD9205187.1"/>
    </source>
</evidence>
<dbReference type="Proteomes" id="UP001165561">
    <property type="component" value="Unassembled WGS sequence"/>
</dbReference>
<feature type="compositionally biased region" description="Low complexity" evidence="1">
    <location>
        <begin position="50"/>
        <end position="68"/>
    </location>
</feature>
<evidence type="ECO:0008006" key="4">
    <source>
        <dbReference type="Google" id="ProtNLM"/>
    </source>
</evidence>
<feature type="non-terminal residue" evidence="2">
    <location>
        <position position="1"/>
    </location>
</feature>
<comment type="caution">
    <text evidence="2">The sequence shown here is derived from an EMBL/GenBank/DDBJ whole genome shotgun (WGS) entry which is preliminary data.</text>
</comment>
<organism evidence="2 3">
    <name type="scientific">Georgenia halotolerans</name>
    <dbReference type="NCBI Taxonomy" id="3028317"/>
    <lineage>
        <taxon>Bacteria</taxon>
        <taxon>Bacillati</taxon>
        <taxon>Actinomycetota</taxon>
        <taxon>Actinomycetes</taxon>
        <taxon>Micrococcales</taxon>
        <taxon>Bogoriellaceae</taxon>
        <taxon>Georgenia</taxon>
    </lineage>
</organism>
<evidence type="ECO:0000313" key="3">
    <source>
        <dbReference type="Proteomes" id="UP001165561"/>
    </source>
</evidence>
<protein>
    <recommendedName>
        <fullName evidence="4">Pentapeptide repeat-containing protein</fullName>
    </recommendedName>
</protein>
<gene>
    <name evidence="2" type="ORF">PU560_01750</name>
</gene>